<dbReference type="EC" id="1.17.1.8" evidence="10 13"/>
<organism evidence="14 15">
    <name type="scientific">Capsulimonas corticalis</name>
    <dbReference type="NCBI Taxonomy" id="2219043"/>
    <lineage>
        <taxon>Bacteria</taxon>
        <taxon>Bacillati</taxon>
        <taxon>Armatimonadota</taxon>
        <taxon>Armatimonadia</taxon>
        <taxon>Capsulimonadales</taxon>
        <taxon>Capsulimonadaceae</taxon>
        <taxon>Capsulimonas</taxon>
    </lineage>
</organism>
<evidence type="ECO:0000256" key="4">
    <source>
        <dbReference type="ARBA" id="ARBA00022857"/>
    </source>
</evidence>
<keyword evidence="6 13" id="KW-0560">Oxidoreductase</keyword>
<dbReference type="InterPro" id="IPR022663">
    <property type="entry name" value="DapB_C"/>
</dbReference>
<dbReference type="InterPro" id="IPR023940">
    <property type="entry name" value="DHDPR_bac"/>
</dbReference>
<evidence type="ECO:0000256" key="7">
    <source>
        <dbReference type="ARBA" id="ARBA00023027"/>
    </source>
</evidence>
<dbReference type="Proteomes" id="UP000287394">
    <property type="component" value="Chromosome"/>
</dbReference>
<keyword evidence="8 13" id="KW-0457">Lysine biosynthesis</keyword>
<dbReference type="CDD" id="cd02274">
    <property type="entry name" value="DHDPR_N"/>
    <property type="match status" value="1"/>
</dbReference>
<feature type="active site" description="Proton donor" evidence="13">
    <location>
        <position position="138"/>
    </location>
</feature>
<dbReference type="InterPro" id="IPR000846">
    <property type="entry name" value="DapB_N"/>
</dbReference>
<evidence type="ECO:0000256" key="8">
    <source>
        <dbReference type="ARBA" id="ARBA00023154"/>
    </source>
</evidence>
<keyword evidence="2 13" id="KW-0963">Cytoplasm</keyword>
<dbReference type="GO" id="GO:0008839">
    <property type="term" value="F:4-hydroxy-tetrahydrodipicolinate reductase"/>
    <property type="evidence" value="ECO:0007669"/>
    <property type="project" value="UniProtKB-UniRule"/>
</dbReference>
<evidence type="ECO:0000256" key="3">
    <source>
        <dbReference type="ARBA" id="ARBA00022605"/>
    </source>
</evidence>
<dbReference type="SUPFAM" id="SSF51735">
    <property type="entry name" value="NAD(P)-binding Rossmann-fold domains"/>
    <property type="match status" value="1"/>
</dbReference>
<comment type="subunit">
    <text evidence="13">Homotetramer.</text>
</comment>
<keyword evidence="5 13" id="KW-0220">Diaminopimelate biosynthesis</keyword>
<dbReference type="InterPro" id="IPR036291">
    <property type="entry name" value="NAD(P)-bd_dom_sf"/>
</dbReference>
<dbReference type="Pfam" id="PF01113">
    <property type="entry name" value="DapB_N"/>
    <property type="match status" value="1"/>
</dbReference>
<dbReference type="EMBL" id="AP025739">
    <property type="protein sequence ID" value="BDI32266.1"/>
    <property type="molecule type" value="Genomic_DNA"/>
</dbReference>
<feature type="binding site" evidence="13">
    <location>
        <begin position="9"/>
        <end position="14"/>
    </location>
    <ligand>
        <name>NAD(+)</name>
        <dbReference type="ChEBI" id="CHEBI:57540"/>
    </ligand>
</feature>
<dbReference type="PROSITE" id="PS01298">
    <property type="entry name" value="DAPB"/>
    <property type="match status" value="1"/>
</dbReference>
<dbReference type="GO" id="GO:0016726">
    <property type="term" value="F:oxidoreductase activity, acting on CH or CH2 groups, NAD or NADP as acceptor"/>
    <property type="evidence" value="ECO:0007669"/>
    <property type="project" value="UniProtKB-UniRule"/>
</dbReference>
<reference evidence="14 15" key="1">
    <citation type="journal article" date="2019" name="Int. J. Syst. Evol. Microbiol.">
        <title>Capsulimonas corticalis gen. nov., sp. nov., an aerobic capsulated bacterium, of a novel bacterial order, Capsulimonadales ord. nov., of the class Armatimonadia of the phylum Armatimonadetes.</title>
        <authorList>
            <person name="Li J."/>
            <person name="Kudo C."/>
            <person name="Tonouchi A."/>
        </authorList>
    </citation>
    <scope>NUCLEOTIDE SEQUENCE [LARGE SCALE GENOMIC DNA]</scope>
    <source>
        <strain evidence="14 15">AX-7</strain>
    </source>
</reference>
<evidence type="ECO:0000256" key="10">
    <source>
        <dbReference type="ARBA" id="ARBA00038983"/>
    </source>
</evidence>
<evidence type="ECO:0000256" key="11">
    <source>
        <dbReference type="ARBA" id="ARBA00049080"/>
    </source>
</evidence>
<evidence type="ECO:0000313" key="14">
    <source>
        <dbReference type="EMBL" id="BDI32266.1"/>
    </source>
</evidence>
<proteinExistence type="inferred from homology"/>
<keyword evidence="7 13" id="KW-0520">NAD</keyword>
<feature type="binding site" evidence="13">
    <location>
        <begin position="144"/>
        <end position="145"/>
    </location>
    <ligand>
        <name>(S)-2,3,4,5-tetrahydrodipicolinate</name>
        <dbReference type="ChEBI" id="CHEBI:16845"/>
    </ligand>
</feature>
<evidence type="ECO:0000256" key="1">
    <source>
        <dbReference type="ARBA" id="ARBA00006642"/>
    </source>
</evidence>
<evidence type="ECO:0000256" key="2">
    <source>
        <dbReference type="ARBA" id="ARBA00022490"/>
    </source>
</evidence>
<feature type="binding site" evidence="13">
    <location>
        <position position="135"/>
    </location>
    <ligand>
        <name>(S)-2,3,4,5-tetrahydrodipicolinate</name>
        <dbReference type="ChEBI" id="CHEBI:16845"/>
    </ligand>
</feature>
<dbReference type="OrthoDB" id="9790352at2"/>
<evidence type="ECO:0000256" key="6">
    <source>
        <dbReference type="ARBA" id="ARBA00023002"/>
    </source>
</evidence>
<dbReference type="Gene3D" id="3.40.50.720">
    <property type="entry name" value="NAD(P)-binding Rossmann-like Domain"/>
    <property type="match status" value="1"/>
</dbReference>
<evidence type="ECO:0000256" key="9">
    <source>
        <dbReference type="ARBA" id="ARBA00037922"/>
    </source>
</evidence>
<protein>
    <recommendedName>
        <fullName evidence="10 13">4-hydroxy-tetrahydrodipicolinate reductase</fullName>
        <shortName evidence="13">HTPA reductase</shortName>
        <ecNumber evidence="10 13">1.17.1.8</ecNumber>
    </recommendedName>
</protein>
<comment type="catalytic activity">
    <reaction evidence="12 13">
        <text>(S)-2,3,4,5-tetrahydrodipicolinate + NAD(+) + H2O = (2S,4S)-4-hydroxy-2,3,4,5-tetrahydrodipicolinate + NADH + H(+)</text>
        <dbReference type="Rhea" id="RHEA:35323"/>
        <dbReference type="ChEBI" id="CHEBI:15377"/>
        <dbReference type="ChEBI" id="CHEBI:15378"/>
        <dbReference type="ChEBI" id="CHEBI:16845"/>
        <dbReference type="ChEBI" id="CHEBI:57540"/>
        <dbReference type="ChEBI" id="CHEBI:57945"/>
        <dbReference type="ChEBI" id="CHEBI:67139"/>
        <dbReference type="EC" id="1.17.1.8"/>
    </reaction>
</comment>
<dbReference type="InterPro" id="IPR022664">
    <property type="entry name" value="DapB_N_CS"/>
</dbReference>
<dbReference type="GO" id="GO:0050661">
    <property type="term" value="F:NADP binding"/>
    <property type="evidence" value="ECO:0007669"/>
    <property type="project" value="UniProtKB-UniRule"/>
</dbReference>
<gene>
    <name evidence="13" type="primary">dapB</name>
    <name evidence="14" type="ORF">CCAX7_43170</name>
</gene>
<dbReference type="PANTHER" id="PTHR20836:SF0">
    <property type="entry name" value="4-HYDROXY-TETRAHYDRODIPICOLINATE REDUCTASE 1, CHLOROPLASTIC-RELATED"/>
    <property type="match status" value="1"/>
</dbReference>
<comment type="caution">
    <text evidence="13">Was originally thought to be a dihydrodipicolinate reductase (DHDPR), catalyzing the conversion of dihydrodipicolinate to tetrahydrodipicolinate. However, it was shown in E.coli that the substrate of the enzymatic reaction is not dihydrodipicolinate (DHDP) but in fact (2S,4S)-4-hydroxy-2,3,4,5-tetrahydrodipicolinic acid (HTPA), the product released by the DapA-catalyzed reaction.</text>
</comment>
<feature type="binding site" evidence="13">
    <location>
        <position position="33"/>
    </location>
    <ligand>
        <name>NAD(+)</name>
        <dbReference type="ChEBI" id="CHEBI:57540"/>
    </ligand>
</feature>
<evidence type="ECO:0000313" key="15">
    <source>
        <dbReference type="Proteomes" id="UP000287394"/>
    </source>
</evidence>
<dbReference type="GO" id="GO:0005829">
    <property type="term" value="C:cytosol"/>
    <property type="evidence" value="ECO:0007669"/>
    <property type="project" value="TreeGrafter"/>
</dbReference>
<comment type="catalytic activity">
    <reaction evidence="11 13">
        <text>(S)-2,3,4,5-tetrahydrodipicolinate + NADP(+) + H2O = (2S,4S)-4-hydroxy-2,3,4,5-tetrahydrodipicolinate + NADPH + H(+)</text>
        <dbReference type="Rhea" id="RHEA:35331"/>
        <dbReference type="ChEBI" id="CHEBI:15377"/>
        <dbReference type="ChEBI" id="CHEBI:15378"/>
        <dbReference type="ChEBI" id="CHEBI:16845"/>
        <dbReference type="ChEBI" id="CHEBI:57783"/>
        <dbReference type="ChEBI" id="CHEBI:58349"/>
        <dbReference type="ChEBI" id="CHEBI:67139"/>
        <dbReference type="EC" id="1.17.1.8"/>
    </reaction>
</comment>
<dbReference type="AlphaFoldDB" id="A0A402CXI8"/>
<dbReference type="RefSeq" id="WP_119322044.1">
    <property type="nucleotide sequence ID" value="NZ_AP025739.1"/>
</dbReference>
<comment type="caution">
    <text evidence="13">Lacks conserved residue(s) required for the propagation of feature annotation.</text>
</comment>
<dbReference type="PIRSF" id="PIRSF000161">
    <property type="entry name" value="DHPR"/>
    <property type="match status" value="1"/>
</dbReference>
<comment type="similarity">
    <text evidence="1 13">Belongs to the DapB family.</text>
</comment>
<feature type="binding site" evidence="13">
    <location>
        <begin position="104"/>
        <end position="107"/>
    </location>
    <ligand>
        <name>NAD(+)</name>
        <dbReference type="ChEBI" id="CHEBI:57540"/>
    </ligand>
</feature>
<dbReference type="Pfam" id="PF05173">
    <property type="entry name" value="DapB_C"/>
    <property type="match status" value="1"/>
</dbReference>
<comment type="pathway">
    <text evidence="9 13">Amino-acid biosynthesis; L-lysine biosynthesis via DAP pathway; (S)-tetrahydrodipicolinate from L-aspartate: step 4/4.</text>
</comment>
<evidence type="ECO:0000256" key="13">
    <source>
        <dbReference type="HAMAP-Rule" id="MF_00102"/>
    </source>
</evidence>
<dbReference type="PANTHER" id="PTHR20836">
    <property type="entry name" value="DIHYDRODIPICOLINATE REDUCTASE"/>
    <property type="match status" value="1"/>
</dbReference>
<evidence type="ECO:0000256" key="5">
    <source>
        <dbReference type="ARBA" id="ARBA00022915"/>
    </source>
</evidence>
<sequence length="251" mass="25975">MAITVVVSGAKGRMGTETVGAVMADDQLQLVGEVDHGDDLAATLGSLKPVAMVDFSVPSAVLGNIETALANGVVPIVGTTGLAPADVEYVRGLCRTHNLGALIAPNFAIGALLMMRFAQEAAKYMPDAEIIEMHHEKKLDAPSGTAAKTAEMIAIGRANTPPTALPDDAFEKIPGSRGGKGVGDVPVHSVRLPGFVASQMVIFGGPGQTLTIRHDSLDRKSFMPGVTLALRHAPALAANGGELIYGLEHLL</sequence>
<dbReference type="GO" id="GO:0009089">
    <property type="term" value="P:lysine biosynthetic process via diaminopimelate"/>
    <property type="evidence" value="ECO:0007669"/>
    <property type="project" value="UniProtKB-UniRule"/>
</dbReference>
<dbReference type="NCBIfam" id="TIGR00036">
    <property type="entry name" value="dapB"/>
    <property type="match status" value="1"/>
</dbReference>
<keyword evidence="3 13" id="KW-0028">Amino-acid biosynthesis</keyword>
<evidence type="ECO:0000256" key="12">
    <source>
        <dbReference type="ARBA" id="ARBA00049396"/>
    </source>
</evidence>
<dbReference type="HAMAP" id="MF_00102">
    <property type="entry name" value="DapB"/>
    <property type="match status" value="1"/>
</dbReference>
<dbReference type="Gene3D" id="3.30.360.10">
    <property type="entry name" value="Dihydrodipicolinate Reductase, domain 2"/>
    <property type="match status" value="1"/>
</dbReference>
<dbReference type="SUPFAM" id="SSF55347">
    <property type="entry name" value="Glyceraldehyde-3-phosphate dehydrogenase-like, C-terminal domain"/>
    <property type="match status" value="1"/>
</dbReference>
<dbReference type="FunFam" id="3.30.360.10:FF:000009">
    <property type="entry name" value="4-hydroxy-tetrahydrodipicolinate reductase"/>
    <property type="match status" value="1"/>
</dbReference>
<comment type="subcellular location">
    <subcellularLocation>
        <location evidence="13">Cytoplasm</location>
    </subcellularLocation>
</comment>
<dbReference type="GO" id="GO:0051287">
    <property type="term" value="F:NAD binding"/>
    <property type="evidence" value="ECO:0007669"/>
    <property type="project" value="UniProtKB-UniRule"/>
</dbReference>
<name>A0A402CXI8_9BACT</name>
<keyword evidence="4 13" id="KW-0521">NADP</keyword>
<accession>A0A402CXI8</accession>
<feature type="binding site" evidence="13">
    <location>
        <begin position="78"/>
        <end position="80"/>
    </location>
    <ligand>
        <name>NAD(+)</name>
        <dbReference type="ChEBI" id="CHEBI:57540"/>
    </ligand>
</feature>
<dbReference type="FunCoup" id="A0A402CXI8">
    <property type="interactions" value="511"/>
</dbReference>
<feature type="active site" description="Proton donor/acceptor" evidence="13">
    <location>
        <position position="134"/>
    </location>
</feature>
<comment type="function">
    <text evidence="13">Catalyzes the conversion of 4-hydroxy-tetrahydrodipicolinate (HTPA) to tetrahydrodipicolinate.</text>
</comment>
<dbReference type="KEGG" id="ccot:CCAX7_43170"/>
<dbReference type="GO" id="GO:0019877">
    <property type="term" value="P:diaminopimelate biosynthetic process"/>
    <property type="evidence" value="ECO:0007669"/>
    <property type="project" value="UniProtKB-UniRule"/>
</dbReference>
<keyword evidence="15" id="KW-1185">Reference proteome</keyword>